<accession>A0ABQ0AVI0</accession>
<evidence type="ECO:0000259" key="1">
    <source>
        <dbReference type="Pfam" id="PF19501"/>
    </source>
</evidence>
<organism evidence="4 5">
    <name type="scientific">Enterocloster alcoholdehydrogenati</name>
    <dbReference type="NCBI Taxonomy" id="2547410"/>
    <lineage>
        <taxon>Bacteria</taxon>
        <taxon>Bacillati</taxon>
        <taxon>Bacillota</taxon>
        <taxon>Clostridia</taxon>
        <taxon>Lachnospirales</taxon>
        <taxon>Lachnospiraceae</taxon>
        <taxon>Enterocloster</taxon>
    </lineage>
</organism>
<dbReference type="PANTHER" id="PTHR40081">
    <property type="entry name" value="CONCANAVALIN A-LIKE LECTIN/GLUCANASE"/>
    <property type="match status" value="1"/>
</dbReference>
<protein>
    <recommendedName>
        <fullName evidence="6">Tat pathway signal sequence domain protein</fullName>
    </recommendedName>
</protein>
<reference evidence="4 5" key="1">
    <citation type="submission" date="2024-04" db="EMBL/GenBank/DDBJ databases">
        <title>Defined microbial consortia suppress multidrug-resistant proinflammatory Enterobacteriaceae via ecological control.</title>
        <authorList>
            <person name="Furuichi M."/>
            <person name="Kawaguchi T."/>
            <person name="Pust M."/>
            <person name="Yasuma K."/>
            <person name="Plichta D."/>
            <person name="Hasegawa N."/>
            <person name="Ohya T."/>
            <person name="Bhattarai S."/>
            <person name="Sasajima S."/>
            <person name="Aoto Y."/>
            <person name="Tuganbaev T."/>
            <person name="Yaginuma M."/>
            <person name="Ueda M."/>
            <person name="Okahashi N."/>
            <person name="Amafuji K."/>
            <person name="Kiridooshi Y."/>
            <person name="Sugita K."/>
            <person name="Strazar M."/>
            <person name="Skelly A."/>
            <person name="Suda W."/>
            <person name="Hattori M."/>
            <person name="Nakamoto N."/>
            <person name="Caballero S."/>
            <person name="Norman J."/>
            <person name="Olle B."/>
            <person name="Tanoue T."/>
            <person name="Arita M."/>
            <person name="Bucci V."/>
            <person name="Atarashi K."/>
            <person name="Xavier R."/>
            <person name="Honda K."/>
        </authorList>
    </citation>
    <scope>NUCLEOTIDE SEQUENCE [LARGE SCALE GENOMIC DNA]</scope>
    <source>
        <strain evidence="5">f13</strain>
    </source>
</reference>
<dbReference type="InterPro" id="IPR048330">
    <property type="entry name" value="PcRGLX/YetA_2nd"/>
</dbReference>
<dbReference type="InterPro" id="IPR048329">
    <property type="entry name" value="PcRGLX_1st"/>
</dbReference>
<dbReference type="PANTHER" id="PTHR40081:SF1">
    <property type="entry name" value="TAT PATHWAY SIGNAL SEQUENCE DOMAIN PROTEIN"/>
    <property type="match status" value="1"/>
</dbReference>
<dbReference type="Pfam" id="PF19501">
    <property type="entry name" value="PcRGLX_1st"/>
    <property type="match status" value="1"/>
</dbReference>
<keyword evidence="5" id="KW-1185">Reference proteome</keyword>
<dbReference type="Pfam" id="PF21345">
    <property type="entry name" value="PcRGLX_2nd"/>
    <property type="match status" value="1"/>
</dbReference>
<evidence type="ECO:0000259" key="2">
    <source>
        <dbReference type="Pfam" id="PF21345"/>
    </source>
</evidence>
<feature type="domain" description="PcRGLX/YetA-like C-terminal alpha/alpha toroid" evidence="3">
    <location>
        <begin position="431"/>
        <end position="841"/>
    </location>
</feature>
<proteinExistence type="predicted"/>
<gene>
    <name evidence="4" type="ORF">F130042H8_10890</name>
</gene>
<dbReference type="EMBL" id="BAABXL010000001">
    <property type="protein sequence ID" value="GAA6268029.1"/>
    <property type="molecule type" value="Genomic_DNA"/>
</dbReference>
<evidence type="ECO:0000313" key="4">
    <source>
        <dbReference type="EMBL" id="GAA6268029.1"/>
    </source>
</evidence>
<evidence type="ECO:0000259" key="3">
    <source>
        <dbReference type="Pfam" id="PF21346"/>
    </source>
</evidence>
<dbReference type="InterPro" id="IPR048331">
    <property type="entry name" value="PcRGLX/YetA_3rd"/>
</dbReference>
<name>A0ABQ0AVI0_9FIRM</name>
<dbReference type="Pfam" id="PF21346">
    <property type="entry name" value="PcRGLX_3rd"/>
    <property type="match status" value="1"/>
</dbReference>
<sequence length="863" mass="98925">MAQFGCIWPKGELHREDALKAVGEDGRKIPLQSRITAYYKDGSIKWTAHTAKAKGLGEHFCVERLKKGEKEAAAQHSLRLTEQKNGILVETDRVSFFAGASGEKLISDYRVDGKCRIMALTSVLRLERRMWEGENVSSAVTGFTGRIQKVTAEEAGPLRAVLKFEGIHKNDAEEMIPFILRLFVGADDCRLDMQYTFAYDGCEETDFLKGIGLKAVFPAEGKIYNRHLRFLGDAGSFSESTANLLTWRPKIPEELYEKQCRGEAVFPEGEALERVNTVIKAMPFWDTYDIVQDAPTHFSIKKKQAGEGLCWIDCIHGLRARGGLAFGSEAGGVMLGVRSFWQTYPSGYTVKGLSGHEIEAVTWFYSPSSDAFDFGHYANRGYNQSYYEGYDFKGASACGIAVTSECSLELTKEMCACEETLGAFTESVSNPAVYVGTPEYYHSCRAFGYWSLPEGNTQTERWLEGQLERALDFYRQEVDQRNWYGLFNYGDFMHTYDRFRHQWRYDMGGYAWDNTELVPTLWLWLMFMRTGRADAFEMAERLSRHSSEVDVYHFGPYKGMGSRHNVRHWGCPCKEARIAMAAHHRYFYYLTGDRRMEDIFEELKDNEFTFLRKDPLGEFYDKENMVFPTHARSGPDWSSLCANWMTQWERTLDERYLKKIQTGSQDIADTPLRLVSGPDFEFDPASAHLRYIGERATGGTHLQICMGAPSVWMEMADMMEDERWKDMIAEYGEFYYLPREEQLKRSEGSIGERQFTLPFMAAAMGAYGAVRRKNPWLADTAWRILLHAMVTDLDTEGFVIHEENNVGNRPVLKEIPWISTNFTAQWCLNVIMVLDFIRERLPRTMEEVKALVAGEPPENWHKA</sequence>
<dbReference type="InterPro" id="IPR045793">
    <property type="entry name" value="PcRGLX/YetA-like"/>
</dbReference>
<evidence type="ECO:0000313" key="5">
    <source>
        <dbReference type="Proteomes" id="UP001600894"/>
    </source>
</evidence>
<comment type="caution">
    <text evidence="4">The sequence shown here is derived from an EMBL/GenBank/DDBJ whole genome shotgun (WGS) entry which is preliminary data.</text>
</comment>
<dbReference type="Proteomes" id="UP001600894">
    <property type="component" value="Unassembled WGS sequence"/>
</dbReference>
<feature type="domain" description="PcRGLX/YetA-like central beta-sandwich" evidence="2">
    <location>
        <begin position="80"/>
        <end position="416"/>
    </location>
</feature>
<feature type="domain" description="PcRGLX/YetA-like N-terminal RIFT barrel" evidence="1">
    <location>
        <begin position="3"/>
        <end position="54"/>
    </location>
</feature>
<evidence type="ECO:0008006" key="6">
    <source>
        <dbReference type="Google" id="ProtNLM"/>
    </source>
</evidence>